<evidence type="ECO:0000313" key="2">
    <source>
        <dbReference type="EMBL" id="KAF8646177.1"/>
    </source>
</evidence>
<dbReference type="Proteomes" id="UP000636709">
    <property type="component" value="Unassembled WGS sequence"/>
</dbReference>
<proteinExistence type="predicted"/>
<name>A0A835DX27_9POAL</name>
<evidence type="ECO:0000256" key="1">
    <source>
        <dbReference type="SAM" id="MobiDB-lite"/>
    </source>
</evidence>
<sequence length="284" mass="33665">MLPRDQFADTFTVEEIVDTTTTLNQQQPSEPSRSDLPIGEKGHEQDRGLELIEGFDWSDDELRAATDRLVMQLNHRLPDYDDEDFWAPLDEDQLRELKIRLPLYRIRAHEALEEQGYCRWYELDFEWYFDPELCEHVGFEDYQRLVLRNNGEYDQWEYYRKTHSTLQGDQEYVQFWEKLSSETMWIEDALNASSTAINFKEALEQVFDKGVPPSCLLEMQLELQKQHLMTPGPVTYNVSEDKARMLIRKDVEIFVSRHKTYYDYAKNKLDIAEKIGLVVPTKVC</sequence>
<organism evidence="2 3">
    <name type="scientific">Digitaria exilis</name>
    <dbReference type="NCBI Taxonomy" id="1010633"/>
    <lineage>
        <taxon>Eukaryota</taxon>
        <taxon>Viridiplantae</taxon>
        <taxon>Streptophyta</taxon>
        <taxon>Embryophyta</taxon>
        <taxon>Tracheophyta</taxon>
        <taxon>Spermatophyta</taxon>
        <taxon>Magnoliopsida</taxon>
        <taxon>Liliopsida</taxon>
        <taxon>Poales</taxon>
        <taxon>Poaceae</taxon>
        <taxon>PACMAD clade</taxon>
        <taxon>Panicoideae</taxon>
        <taxon>Panicodae</taxon>
        <taxon>Paniceae</taxon>
        <taxon>Anthephorinae</taxon>
        <taxon>Digitaria</taxon>
    </lineage>
</organism>
<accession>A0A835DX27</accession>
<feature type="compositionally biased region" description="Polar residues" evidence="1">
    <location>
        <begin position="21"/>
        <end position="31"/>
    </location>
</feature>
<dbReference type="PANTHER" id="PTHR34480:SF11">
    <property type="entry name" value="OS05G0173500 PROTEIN"/>
    <property type="match status" value="1"/>
</dbReference>
<dbReference type="PANTHER" id="PTHR34480">
    <property type="entry name" value="OS01G0967800 PROTEIN-RELATED"/>
    <property type="match status" value="1"/>
</dbReference>
<evidence type="ECO:0000313" key="3">
    <source>
        <dbReference type="Proteomes" id="UP000636709"/>
    </source>
</evidence>
<comment type="caution">
    <text evidence="2">The sequence shown here is derived from an EMBL/GenBank/DDBJ whole genome shotgun (WGS) entry which is preliminary data.</text>
</comment>
<reference evidence="2" key="1">
    <citation type="submission" date="2020-07" db="EMBL/GenBank/DDBJ databases">
        <title>Genome sequence and genetic diversity analysis of an under-domesticated orphan crop, white fonio (Digitaria exilis).</title>
        <authorList>
            <person name="Bennetzen J.L."/>
            <person name="Chen S."/>
            <person name="Ma X."/>
            <person name="Wang X."/>
            <person name="Yssel A.E.J."/>
            <person name="Chaluvadi S.R."/>
            <person name="Johnson M."/>
            <person name="Gangashetty P."/>
            <person name="Hamidou F."/>
            <person name="Sanogo M.D."/>
            <person name="Zwaenepoel A."/>
            <person name="Wallace J."/>
            <person name="Van De Peer Y."/>
            <person name="Van Deynze A."/>
        </authorList>
    </citation>
    <scope>NUCLEOTIDE SEQUENCE</scope>
    <source>
        <tissue evidence="2">Leaves</tissue>
    </source>
</reference>
<keyword evidence="3" id="KW-1185">Reference proteome</keyword>
<protein>
    <submittedName>
        <fullName evidence="2">Uncharacterized protein</fullName>
    </submittedName>
</protein>
<dbReference type="AlphaFoldDB" id="A0A835DX27"/>
<dbReference type="EMBL" id="JACEFO010002917">
    <property type="protein sequence ID" value="KAF8646177.1"/>
    <property type="molecule type" value="Genomic_DNA"/>
</dbReference>
<dbReference type="OrthoDB" id="695155at2759"/>
<feature type="region of interest" description="Disordered" evidence="1">
    <location>
        <begin position="21"/>
        <end position="41"/>
    </location>
</feature>
<gene>
    <name evidence="2" type="ORF">HU200_065947</name>
</gene>